<dbReference type="InterPro" id="IPR006551">
    <property type="entry name" value="Polynucleotide_phosphatase"/>
</dbReference>
<dbReference type="GO" id="GO:0046403">
    <property type="term" value="F:polynucleotide 3'-phosphatase activity"/>
    <property type="evidence" value="ECO:0007669"/>
    <property type="project" value="TreeGrafter"/>
</dbReference>
<feature type="compositionally biased region" description="Low complexity" evidence="1">
    <location>
        <begin position="27"/>
        <end position="38"/>
    </location>
</feature>
<reference evidence="2 3" key="1">
    <citation type="journal article" date="2018" name="Nat. Ecol. Evol.">
        <title>Pezizomycetes genomes reveal the molecular basis of ectomycorrhizal truffle lifestyle.</title>
        <authorList>
            <person name="Murat C."/>
            <person name="Payen T."/>
            <person name="Noel B."/>
            <person name="Kuo A."/>
            <person name="Morin E."/>
            <person name="Chen J."/>
            <person name="Kohler A."/>
            <person name="Krizsan K."/>
            <person name="Balestrini R."/>
            <person name="Da Silva C."/>
            <person name="Montanini B."/>
            <person name="Hainaut M."/>
            <person name="Levati E."/>
            <person name="Barry K.W."/>
            <person name="Belfiori B."/>
            <person name="Cichocki N."/>
            <person name="Clum A."/>
            <person name="Dockter R.B."/>
            <person name="Fauchery L."/>
            <person name="Guy J."/>
            <person name="Iotti M."/>
            <person name="Le Tacon F."/>
            <person name="Lindquist E.A."/>
            <person name="Lipzen A."/>
            <person name="Malagnac F."/>
            <person name="Mello A."/>
            <person name="Molinier V."/>
            <person name="Miyauchi S."/>
            <person name="Poulain J."/>
            <person name="Riccioni C."/>
            <person name="Rubini A."/>
            <person name="Sitrit Y."/>
            <person name="Splivallo R."/>
            <person name="Traeger S."/>
            <person name="Wang M."/>
            <person name="Zifcakova L."/>
            <person name="Wipf D."/>
            <person name="Zambonelli A."/>
            <person name="Paolocci F."/>
            <person name="Nowrousian M."/>
            <person name="Ottonello S."/>
            <person name="Baldrian P."/>
            <person name="Spatafora J.W."/>
            <person name="Henrissat B."/>
            <person name="Nagy L.G."/>
            <person name="Aury J.M."/>
            <person name="Wincker P."/>
            <person name="Grigoriev I.V."/>
            <person name="Bonfante P."/>
            <person name="Martin F.M."/>
        </authorList>
    </citation>
    <scope>NUCLEOTIDE SEQUENCE [LARGE SCALE GENOMIC DNA]</scope>
    <source>
        <strain evidence="2 3">RN42</strain>
    </source>
</reference>
<dbReference type="STRING" id="1160509.A0A3N4ITU9"/>
<dbReference type="PANTHER" id="PTHR12083">
    <property type="entry name" value="BIFUNCTIONAL POLYNUCLEOTIDE PHOSPHATASE/KINASE"/>
    <property type="match status" value="1"/>
</dbReference>
<protein>
    <submittedName>
        <fullName evidence="2">PNK3P-domain-containing protein</fullName>
    </submittedName>
</protein>
<organism evidence="2 3">
    <name type="scientific">Ascobolus immersus RN42</name>
    <dbReference type="NCBI Taxonomy" id="1160509"/>
    <lineage>
        <taxon>Eukaryota</taxon>
        <taxon>Fungi</taxon>
        <taxon>Dikarya</taxon>
        <taxon>Ascomycota</taxon>
        <taxon>Pezizomycotina</taxon>
        <taxon>Pezizomycetes</taxon>
        <taxon>Pezizales</taxon>
        <taxon>Ascobolaceae</taxon>
        <taxon>Ascobolus</taxon>
    </lineage>
</organism>
<dbReference type="Pfam" id="PF08645">
    <property type="entry name" value="PNK3P"/>
    <property type="match status" value="1"/>
</dbReference>
<dbReference type="GO" id="GO:0003690">
    <property type="term" value="F:double-stranded DNA binding"/>
    <property type="evidence" value="ECO:0007669"/>
    <property type="project" value="TreeGrafter"/>
</dbReference>
<dbReference type="InterPro" id="IPR013954">
    <property type="entry name" value="PNK3P"/>
</dbReference>
<dbReference type="GO" id="GO:0006281">
    <property type="term" value="P:DNA repair"/>
    <property type="evidence" value="ECO:0007669"/>
    <property type="project" value="TreeGrafter"/>
</dbReference>
<dbReference type="SUPFAM" id="SSF56784">
    <property type="entry name" value="HAD-like"/>
    <property type="match status" value="1"/>
</dbReference>
<dbReference type="GO" id="GO:0046404">
    <property type="term" value="F:ATP-dependent polydeoxyribonucleotide 5'-hydroxyl-kinase activity"/>
    <property type="evidence" value="ECO:0007669"/>
    <property type="project" value="TreeGrafter"/>
</dbReference>
<dbReference type="InterPro" id="IPR036412">
    <property type="entry name" value="HAD-like_sf"/>
</dbReference>
<sequence length="272" mass="29687">MSPSISSKRATKTSTMERAISPPPLRTTHSSAKVTTTTTTSTYRLSLHAHPTQNPSWHQPTHTLMVAHYTSHHSINTTSKPHPAIDPATPSKIAAFDLDHTLTAPKTGSIHSQSATDWRFLYPCIPTTLRNLSATGYKIIIFTNQGGLKPEYVGMFKAKIAGVLAEIDVDCIVYVARGDDRYRKPRTGMWGVMRGDVGGDVDMEACFYVGDAAGREGDHSNADKGFAEGVGLRFYTPEEFFLGEKPKVEEKESSGEESEKDDDGHLDSNGSA</sequence>
<dbReference type="NCBIfam" id="TIGR01664">
    <property type="entry name" value="DNA-3'-Pase"/>
    <property type="match status" value="1"/>
</dbReference>
<feature type="compositionally biased region" description="Basic and acidic residues" evidence="1">
    <location>
        <begin position="243"/>
        <end position="254"/>
    </location>
</feature>
<evidence type="ECO:0000256" key="1">
    <source>
        <dbReference type="SAM" id="MobiDB-lite"/>
    </source>
</evidence>
<dbReference type="EMBL" id="ML119645">
    <property type="protein sequence ID" value="RPA88168.1"/>
    <property type="molecule type" value="Genomic_DNA"/>
</dbReference>
<proteinExistence type="predicted"/>
<evidence type="ECO:0000313" key="3">
    <source>
        <dbReference type="Proteomes" id="UP000275078"/>
    </source>
</evidence>
<dbReference type="NCBIfam" id="TIGR01662">
    <property type="entry name" value="HAD-SF-IIIA"/>
    <property type="match status" value="1"/>
</dbReference>
<feature type="compositionally biased region" description="Polar residues" evidence="1">
    <location>
        <begin position="1"/>
        <end position="16"/>
    </location>
</feature>
<dbReference type="AlphaFoldDB" id="A0A3N4ITU9"/>
<feature type="region of interest" description="Disordered" evidence="1">
    <location>
        <begin position="1"/>
        <end position="38"/>
    </location>
</feature>
<evidence type="ECO:0000313" key="2">
    <source>
        <dbReference type="EMBL" id="RPA88168.1"/>
    </source>
</evidence>
<accession>A0A3N4ITU9</accession>
<keyword evidence="3" id="KW-1185">Reference proteome</keyword>
<feature type="region of interest" description="Disordered" evidence="1">
    <location>
        <begin position="243"/>
        <end position="272"/>
    </location>
</feature>
<dbReference type="PANTHER" id="PTHR12083:SF9">
    <property type="entry name" value="BIFUNCTIONAL POLYNUCLEOTIDE PHOSPHATASE_KINASE"/>
    <property type="match status" value="1"/>
</dbReference>
<dbReference type="OrthoDB" id="19045at2759"/>
<dbReference type="Gene3D" id="3.40.50.1000">
    <property type="entry name" value="HAD superfamily/HAD-like"/>
    <property type="match status" value="1"/>
</dbReference>
<dbReference type="InterPro" id="IPR006549">
    <property type="entry name" value="HAD-SF_hydro_IIIA"/>
</dbReference>
<dbReference type="CDD" id="cd01625">
    <property type="entry name" value="HAD_PNP"/>
    <property type="match status" value="1"/>
</dbReference>
<dbReference type="Proteomes" id="UP000275078">
    <property type="component" value="Unassembled WGS sequence"/>
</dbReference>
<dbReference type="InterPro" id="IPR023214">
    <property type="entry name" value="HAD_sf"/>
</dbReference>
<gene>
    <name evidence="2" type="ORF">BJ508DRAFT_410041</name>
</gene>
<name>A0A3N4ITU9_ASCIM</name>